<evidence type="ECO:0000313" key="3">
    <source>
        <dbReference type="Proteomes" id="UP001431783"/>
    </source>
</evidence>
<organism evidence="2 3">
    <name type="scientific">Henosepilachna vigintioctopunctata</name>
    <dbReference type="NCBI Taxonomy" id="420089"/>
    <lineage>
        <taxon>Eukaryota</taxon>
        <taxon>Metazoa</taxon>
        <taxon>Ecdysozoa</taxon>
        <taxon>Arthropoda</taxon>
        <taxon>Hexapoda</taxon>
        <taxon>Insecta</taxon>
        <taxon>Pterygota</taxon>
        <taxon>Neoptera</taxon>
        <taxon>Endopterygota</taxon>
        <taxon>Coleoptera</taxon>
        <taxon>Polyphaga</taxon>
        <taxon>Cucujiformia</taxon>
        <taxon>Coccinelloidea</taxon>
        <taxon>Coccinellidae</taxon>
        <taxon>Epilachninae</taxon>
        <taxon>Epilachnini</taxon>
        <taxon>Henosepilachna</taxon>
    </lineage>
</organism>
<evidence type="ECO:0000313" key="2">
    <source>
        <dbReference type="EMBL" id="KAK9884716.1"/>
    </source>
</evidence>
<feature type="compositionally biased region" description="Basic residues" evidence="1">
    <location>
        <begin position="1"/>
        <end position="19"/>
    </location>
</feature>
<accession>A0AAW1UXZ8</accession>
<gene>
    <name evidence="2" type="ORF">WA026_007561</name>
</gene>
<dbReference type="Proteomes" id="UP001431783">
    <property type="component" value="Unassembled WGS sequence"/>
</dbReference>
<evidence type="ECO:0000256" key="1">
    <source>
        <dbReference type="SAM" id="MobiDB-lite"/>
    </source>
</evidence>
<sequence length="148" mass="16250">MVRKSNKQNRRSNKGRAGHTTRQLHQASIMRLCCAPVSADPPVRPLMHELSAVTRISQLHGKTSQHQFTHWYTRFIKYIAPVSADPPVSPRMHELSAVIRISQLQGTTSKVTSNGGLGSPAKATVNKAGQDLVVVFAGYKSDTSFELS</sequence>
<reference evidence="2 3" key="1">
    <citation type="submission" date="2023-03" db="EMBL/GenBank/DDBJ databases">
        <title>Genome insight into feeding habits of ladybird beetles.</title>
        <authorList>
            <person name="Li H.-S."/>
            <person name="Huang Y.-H."/>
            <person name="Pang H."/>
        </authorList>
    </citation>
    <scope>NUCLEOTIDE SEQUENCE [LARGE SCALE GENOMIC DNA]</scope>
    <source>
        <strain evidence="2">SYSU_2023b</strain>
        <tissue evidence="2">Whole body</tissue>
    </source>
</reference>
<dbReference type="AlphaFoldDB" id="A0AAW1UXZ8"/>
<name>A0AAW1UXZ8_9CUCU</name>
<keyword evidence="3" id="KW-1185">Reference proteome</keyword>
<proteinExistence type="predicted"/>
<protein>
    <submittedName>
        <fullName evidence="2">Uncharacterized protein</fullName>
    </submittedName>
</protein>
<feature type="region of interest" description="Disordered" evidence="1">
    <location>
        <begin position="1"/>
        <end position="25"/>
    </location>
</feature>
<comment type="caution">
    <text evidence="2">The sequence shown here is derived from an EMBL/GenBank/DDBJ whole genome shotgun (WGS) entry which is preliminary data.</text>
</comment>
<dbReference type="EMBL" id="JARQZJ010000093">
    <property type="protein sequence ID" value="KAK9884716.1"/>
    <property type="molecule type" value="Genomic_DNA"/>
</dbReference>